<dbReference type="InterPro" id="IPR038666">
    <property type="entry name" value="SSP1_head-tail_sf"/>
</dbReference>
<keyword evidence="2" id="KW-1185">Reference proteome</keyword>
<protein>
    <recommendedName>
        <fullName evidence="3">Head-tail adaptor protein</fullName>
    </recommendedName>
</protein>
<evidence type="ECO:0008006" key="3">
    <source>
        <dbReference type="Google" id="ProtNLM"/>
    </source>
</evidence>
<sequence>MVREPRGLRLWRGAFVDRRRLRGAGRPASDPEADVTLAPASIAALRSRLVLERAATAADGTVAWTAAATLWAALSPTSDGEAERGAALAGRTGWRIECRWRDDLTSADRLRRGTRIFRILAVRDLDQRRRRLAILAEEETP</sequence>
<name>A0A4Q9VXP7_9HYPH</name>
<evidence type="ECO:0000313" key="1">
    <source>
        <dbReference type="EMBL" id="TBW41061.1"/>
    </source>
</evidence>
<gene>
    <name evidence="1" type="ORF">EYW49_02200</name>
</gene>
<reference evidence="1 2" key="1">
    <citation type="submission" date="2019-02" db="EMBL/GenBank/DDBJ databases">
        <title>Siculibacillus lacustris gen. nov., sp. nov., a new rosette-forming bacterium isolated from a freshwater crater lake (Lake St. Ana, Romania).</title>
        <authorList>
            <person name="Felfoldi T."/>
            <person name="Marton Z."/>
            <person name="Szabo A."/>
            <person name="Mentes A."/>
            <person name="Boka K."/>
            <person name="Marialigeti K."/>
            <person name="Mathe I."/>
            <person name="Koncz M."/>
            <person name="Schumann P."/>
            <person name="Toth E."/>
        </authorList>
    </citation>
    <scope>NUCLEOTIDE SEQUENCE [LARGE SCALE GENOMIC DNA]</scope>
    <source>
        <strain evidence="1 2">SA-279</strain>
    </source>
</reference>
<dbReference type="NCBIfam" id="TIGR01563">
    <property type="entry name" value="gp16_SPP1"/>
    <property type="match status" value="1"/>
</dbReference>
<dbReference type="AlphaFoldDB" id="A0A4Q9VXP7"/>
<dbReference type="Pfam" id="PF05521">
    <property type="entry name" value="Phage_HCP"/>
    <property type="match status" value="1"/>
</dbReference>
<comment type="caution">
    <text evidence="1">The sequence shown here is derived from an EMBL/GenBank/DDBJ whole genome shotgun (WGS) entry which is preliminary data.</text>
</comment>
<dbReference type="OrthoDB" id="7570189at2"/>
<dbReference type="InterPro" id="IPR008767">
    <property type="entry name" value="Phage_SPP1_head-tail_adaptor"/>
</dbReference>
<proteinExistence type="predicted"/>
<dbReference type="EMBL" id="SJFN01000002">
    <property type="protein sequence ID" value="TBW41061.1"/>
    <property type="molecule type" value="Genomic_DNA"/>
</dbReference>
<accession>A0A4Q9VXP7</accession>
<evidence type="ECO:0000313" key="2">
    <source>
        <dbReference type="Proteomes" id="UP000292781"/>
    </source>
</evidence>
<dbReference type="Gene3D" id="2.40.10.270">
    <property type="entry name" value="Bacteriophage SPP1 head-tail adaptor protein"/>
    <property type="match status" value="1"/>
</dbReference>
<dbReference type="Proteomes" id="UP000292781">
    <property type="component" value="Unassembled WGS sequence"/>
</dbReference>
<organism evidence="1 2">
    <name type="scientific">Siculibacillus lacustris</name>
    <dbReference type="NCBI Taxonomy" id="1549641"/>
    <lineage>
        <taxon>Bacteria</taxon>
        <taxon>Pseudomonadati</taxon>
        <taxon>Pseudomonadota</taxon>
        <taxon>Alphaproteobacteria</taxon>
        <taxon>Hyphomicrobiales</taxon>
        <taxon>Ancalomicrobiaceae</taxon>
        <taxon>Siculibacillus</taxon>
    </lineage>
</organism>